<gene>
    <name evidence="2" type="ORF">DXX99_07855</name>
</gene>
<proteinExistence type="predicted"/>
<dbReference type="EMBL" id="QSLN01000011">
    <property type="protein sequence ID" value="RDV82319.1"/>
    <property type="molecule type" value="Genomic_DNA"/>
</dbReference>
<name>A0A3D8P418_9THEO</name>
<dbReference type="Pfam" id="PF12728">
    <property type="entry name" value="HTH_17"/>
    <property type="match status" value="1"/>
</dbReference>
<keyword evidence="2" id="KW-0238">DNA-binding</keyword>
<feature type="domain" description="Helix-turn-helix" evidence="1">
    <location>
        <begin position="6"/>
        <end position="51"/>
    </location>
</feature>
<reference evidence="2 3" key="1">
    <citation type="submission" date="2018-08" db="EMBL/GenBank/DDBJ databases">
        <title>Form III RuBisCO-mediated autotrophy in Thermodesulfobium bacteria.</title>
        <authorList>
            <person name="Toshchakov S.V."/>
            <person name="Kublanov I.V."/>
            <person name="Frolov E."/>
            <person name="Bonch-Osmolovskaya E.A."/>
            <person name="Tourova T.P."/>
            <person name="Chernych N.A."/>
            <person name="Lebedinsky A.V."/>
        </authorList>
    </citation>
    <scope>NUCLEOTIDE SEQUENCE [LARGE SCALE GENOMIC DNA]</scope>
    <source>
        <strain evidence="2 3">SR</strain>
    </source>
</reference>
<protein>
    <submittedName>
        <fullName evidence="2">DNA-binding protein</fullName>
    </submittedName>
</protein>
<comment type="caution">
    <text evidence="2">The sequence shown here is derived from an EMBL/GenBank/DDBJ whole genome shotgun (WGS) entry which is preliminary data.</text>
</comment>
<dbReference type="InterPro" id="IPR041657">
    <property type="entry name" value="HTH_17"/>
</dbReference>
<dbReference type="AlphaFoldDB" id="A0A3D8P418"/>
<dbReference type="RefSeq" id="WP_115792944.1">
    <property type="nucleotide sequence ID" value="NZ_QSLN01000011.1"/>
</dbReference>
<evidence type="ECO:0000313" key="2">
    <source>
        <dbReference type="EMBL" id="RDV82319.1"/>
    </source>
</evidence>
<dbReference type="Proteomes" id="UP000256329">
    <property type="component" value="Unassembled WGS sequence"/>
</dbReference>
<sequence length="61" mass="6985">MALPDMLTVKEVAKLLRMPTKTVFEHCRTGKIPCVKIGRTVRVPKKLLLERLGLKEEFFSS</sequence>
<organism evidence="2 3">
    <name type="scientific">Ammonifex thiophilus</name>
    <dbReference type="NCBI Taxonomy" id="444093"/>
    <lineage>
        <taxon>Bacteria</taxon>
        <taxon>Bacillati</taxon>
        <taxon>Bacillota</taxon>
        <taxon>Clostridia</taxon>
        <taxon>Thermoanaerobacterales</taxon>
        <taxon>Thermoanaerobacteraceae</taxon>
        <taxon>Ammonifex</taxon>
    </lineage>
</organism>
<accession>A0A3D8P418</accession>
<dbReference type="NCBIfam" id="TIGR01764">
    <property type="entry name" value="excise"/>
    <property type="match status" value="1"/>
</dbReference>
<dbReference type="InterPro" id="IPR009061">
    <property type="entry name" value="DNA-bd_dom_put_sf"/>
</dbReference>
<dbReference type="SUPFAM" id="SSF46955">
    <property type="entry name" value="Putative DNA-binding domain"/>
    <property type="match status" value="1"/>
</dbReference>
<dbReference type="InterPro" id="IPR010093">
    <property type="entry name" value="SinI_DNA-bd"/>
</dbReference>
<dbReference type="GO" id="GO:0003677">
    <property type="term" value="F:DNA binding"/>
    <property type="evidence" value="ECO:0007669"/>
    <property type="project" value="UniProtKB-KW"/>
</dbReference>
<evidence type="ECO:0000259" key="1">
    <source>
        <dbReference type="Pfam" id="PF12728"/>
    </source>
</evidence>
<dbReference type="OrthoDB" id="515428at2"/>
<evidence type="ECO:0000313" key="3">
    <source>
        <dbReference type="Proteomes" id="UP000256329"/>
    </source>
</evidence>
<keyword evidence="3" id="KW-1185">Reference proteome</keyword>